<dbReference type="PRINTS" id="PR01840">
    <property type="entry name" value="TATCFAMILY"/>
</dbReference>
<feature type="transmembrane region" description="Helical" evidence="5">
    <location>
        <begin position="223"/>
        <end position="240"/>
    </location>
</feature>
<comment type="subcellular location">
    <subcellularLocation>
        <location evidence="5">Cell membrane</location>
        <topology evidence="5">Multi-pass membrane protein</topology>
    </subcellularLocation>
    <subcellularLocation>
        <location evidence="1">Membrane</location>
        <topology evidence="1">Multi-pass membrane protein</topology>
    </subcellularLocation>
</comment>
<feature type="transmembrane region" description="Helical" evidence="5">
    <location>
        <begin position="137"/>
        <end position="156"/>
    </location>
</feature>
<dbReference type="EMBL" id="JBHULZ010000026">
    <property type="protein sequence ID" value="MFD2697689.1"/>
    <property type="molecule type" value="Genomic_DNA"/>
</dbReference>
<dbReference type="Proteomes" id="UP001597357">
    <property type="component" value="Unassembled WGS sequence"/>
</dbReference>
<sequence>MATKTKKNPQEMSFLDHLETLRWHLIRSIIAVVGVAFIAFFLKDLIFGILFAPKDADFITYKVLCNLAQSLGLDESFCFNEIPFRIQSRTMSGQFSAHMWTSITTGFIVGFPYILYELWRFISPALHPNERNASRGFIVIASLLFFTGVLFGYYIVSPLSINFLGSYQVSEQVFNDIDLSSYFGLVRASALASGVIFELPIIIYILTRIGLVTPEALKKYRKFALVGILILSAIITPPDIASQIVVAIPVLILYEISIFISGYVIRKEEKKLKKEKNIIRKNE</sequence>
<evidence type="ECO:0000313" key="7">
    <source>
        <dbReference type="Proteomes" id="UP001597357"/>
    </source>
</evidence>
<gene>
    <name evidence="5 6" type="primary">tatC</name>
    <name evidence="6" type="ORF">ACFSQ0_06765</name>
</gene>
<evidence type="ECO:0000256" key="1">
    <source>
        <dbReference type="ARBA" id="ARBA00004141"/>
    </source>
</evidence>
<reference evidence="7" key="1">
    <citation type="journal article" date="2019" name="Int. J. Syst. Evol. Microbiol.">
        <title>The Global Catalogue of Microorganisms (GCM) 10K type strain sequencing project: providing services to taxonomists for standard genome sequencing and annotation.</title>
        <authorList>
            <consortium name="The Broad Institute Genomics Platform"/>
            <consortium name="The Broad Institute Genome Sequencing Center for Infectious Disease"/>
            <person name="Wu L."/>
            <person name="Ma J."/>
        </authorList>
    </citation>
    <scope>NUCLEOTIDE SEQUENCE [LARGE SCALE GENOMIC DNA]</scope>
    <source>
        <strain evidence="7">KCTC 42255</strain>
    </source>
</reference>
<keyword evidence="5" id="KW-0811">Translocation</keyword>
<comment type="caution">
    <text evidence="6">The sequence shown here is derived from an EMBL/GenBank/DDBJ whole genome shotgun (WGS) entry which is preliminary data.</text>
</comment>
<keyword evidence="2 5" id="KW-0812">Transmembrane</keyword>
<dbReference type="RefSeq" id="WP_379046006.1">
    <property type="nucleotide sequence ID" value="NZ_JBHULZ010000026.1"/>
</dbReference>
<evidence type="ECO:0000313" key="6">
    <source>
        <dbReference type="EMBL" id="MFD2697689.1"/>
    </source>
</evidence>
<evidence type="ECO:0000256" key="3">
    <source>
        <dbReference type="ARBA" id="ARBA00022989"/>
    </source>
</evidence>
<dbReference type="HAMAP" id="MF_00902">
    <property type="entry name" value="TatC"/>
    <property type="match status" value="1"/>
</dbReference>
<feature type="transmembrane region" description="Helical" evidence="5">
    <location>
        <begin position="190"/>
        <end position="211"/>
    </location>
</feature>
<comment type="function">
    <text evidence="5">Part of the twin-arginine translocation (Tat) system that transports large folded proteins containing a characteristic twin-arginine motif in their signal peptide across membranes.</text>
</comment>
<feature type="transmembrane region" description="Helical" evidence="5">
    <location>
        <begin position="21"/>
        <end position="42"/>
    </location>
</feature>
<keyword evidence="5" id="KW-0653">Protein transport</keyword>
<dbReference type="NCBIfam" id="TIGR00945">
    <property type="entry name" value="tatC"/>
    <property type="match status" value="1"/>
</dbReference>
<dbReference type="PANTHER" id="PTHR30371">
    <property type="entry name" value="SEC-INDEPENDENT PROTEIN TRANSLOCASE PROTEIN TATC"/>
    <property type="match status" value="1"/>
</dbReference>
<keyword evidence="7" id="KW-1185">Reference proteome</keyword>
<keyword evidence="5" id="KW-1003">Cell membrane</keyword>
<proteinExistence type="inferred from homology"/>
<evidence type="ECO:0000256" key="4">
    <source>
        <dbReference type="ARBA" id="ARBA00023136"/>
    </source>
</evidence>
<dbReference type="InterPro" id="IPR002033">
    <property type="entry name" value="TatC"/>
</dbReference>
<comment type="similarity">
    <text evidence="5">Belongs to the TatC family.</text>
</comment>
<dbReference type="PANTHER" id="PTHR30371:SF0">
    <property type="entry name" value="SEC-INDEPENDENT PROTEIN TRANSLOCASE PROTEIN TATC, CHLOROPLASTIC-RELATED"/>
    <property type="match status" value="1"/>
</dbReference>
<feature type="transmembrane region" description="Helical" evidence="5">
    <location>
        <begin position="246"/>
        <end position="265"/>
    </location>
</feature>
<feature type="transmembrane region" description="Helical" evidence="5">
    <location>
        <begin position="97"/>
        <end position="116"/>
    </location>
</feature>
<organism evidence="6 7">
    <name type="scientific">Mesonia sediminis</name>
    <dbReference type="NCBI Taxonomy" id="1703946"/>
    <lineage>
        <taxon>Bacteria</taxon>
        <taxon>Pseudomonadati</taxon>
        <taxon>Bacteroidota</taxon>
        <taxon>Flavobacteriia</taxon>
        <taxon>Flavobacteriales</taxon>
        <taxon>Flavobacteriaceae</taxon>
        <taxon>Mesonia</taxon>
    </lineage>
</organism>
<evidence type="ECO:0000256" key="5">
    <source>
        <dbReference type="HAMAP-Rule" id="MF_00902"/>
    </source>
</evidence>
<dbReference type="Pfam" id="PF00902">
    <property type="entry name" value="TatC"/>
    <property type="match status" value="1"/>
</dbReference>
<accession>A0ABW5SDJ5</accession>
<comment type="subunit">
    <text evidence="5">Forms a complex with TatA.</text>
</comment>
<keyword evidence="3 5" id="KW-1133">Transmembrane helix</keyword>
<protein>
    <recommendedName>
        <fullName evidence="5">Sec-independent protein translocase protein TatC</fullName>
    </recommendedName>
</protein>
<keyword evidence="5" id="KW-0813">Transport</keyword>
<evidence type="ECO:0000256" key="2">
    <source>
        <dbReference type="ARBA" id="ARBA00022692"/>
    </source>
</evidence>
<keyword evidence="4 5" id="KW-0472">Membrane</keyword>
<name>A0ABW5SDJ5_9FLAO</name>